<proteinExistence type="predicted"/>
<gene>
    <name evidence="1" type="primary">ORF156600</name>
</gene>
<organism evidence="1">
    <name type="scientific">Arion vulgaris</name>
    <dbReference type="NCBI Taxonomy" id="1028688"/>
    <lineage>
        <taxon>Eukaryota</taxon>
        <taxon>Metazoa</taxon>
        <taxon>Spiralia</taxon>
        <taxon>Lophotrochozoa</taxon>
        <taxon>Mollusca</taxon>
        <taxon>Gastropoda</taxon>
        <taxon>Heterobranchia</taxon>
        <taxon>Euthyneura</taxon>
        <taxon>Panpulmonata</taxon>
        <taxon>Eupulmonata</taxon>
        <taxon>Stylommatophora</taxon>
        <taxon>Helicina</taxon>
        <taxon>Arionoidea</taxon>
        <taxon>Arionidae</taxon>
        <taxon>Arion</taxon>
    </lineage>
</organism>
<reference evidence="1" key="1">
    <citation type="submission" date="2014-12" db="EMBL/GenBank/DDBJ databases">
        <title>Insight into the proteome of Arion vulgaris.</title>
        <authorList>
            <person name="Aradska J."/>
            <person name="Bulat T."/>
            <person name="Smidak R."/>
            <person name="Sarate P."/>
            <person name="Gangsoo J."/>
            <person name="Sialana F."/>
            <person name="Bilban M."/>
            <person name="Lubec G."/>
        </authorList>
    </citation>
    <scope>NUCLEOTIDE SEQUENCE</scope>
    <source>
        <tissue evidence="1">Skin</tissue>
    </source>
</reference>
<sequence>MGDDYIKPYFTLLFLHQLETGLTKKHSSPVWNYTSDNEVNALTTVSLIFF</sequence>
<protein>
    <submittedName>
        <fullName evidence="1">Uncharacterized protein</fullName>
    </submittedName>
</protein>
<name>A0A0B7B296_9EUPU</name>
<dbReference type="EMBL" id="HACG01040097">
    <property type="protein sequence ID" value="CEK86962.1"/>
    <property type="molecule type" value="Transcribed_RNA"/>
</dbReference>
<evidence type="ECO:0000313" key="1">
    <source>
        <dbReference type="EMBL" id="CEK86962.1"/>
    </source>
</evidence>
<accession>A0A0B7B296</accession>
<dbReference type="AlphaFoldDB" id="A0A0B7B296"/>